<keyword evidence="2" id="KW-1185">Reference proteome</keyword>
<evidence type="ECO:0000313" key="1">
    <source>
        <dbReference type="EMBL" id="VDO38309.1"/>
    </source>
</evidence>
<proteinExistence type="predicted"/>
<dbReference type="WBParaSite" id="BTMF_0001319701-mRNA-1">
    <property type="protein sequence ID" value="BTMF_0001319701-mRNA-1"/>
    <property type="gene ID" value="BTMF_0001319701"/>
</dbReference>
<dbReference type="AlphaFoldDB" id="A0A0R3QZM3"/>
<name>A0A0R3QZM3_9BILA</name>
<dbReference type="EMBL" id="UZAG01018143">
    <property type="protein sequence ID" value="VDO38309.1"/>
    <property type="molecule type" value="Genomic_DNA"/>
</dbReference>
<reference evidence="3" key="1">
    <citation type="submission" date="2017-02" db="UniProtKB">
        <authorList>
            <consortium name="WormBaseParasite"/>
        </authorList>
    </citation>
    <scope>IDENTIFICATION</scope>
</reference>
<organism evidence="3">
    <name type="scientific">Brugia timori</name>
    <dbReference type="NCBI Taxonomy" id="42155"/>
    <lineage>
        <taxon>Eukaryota</taxon>
        <taxon>Metazoa</taxon>
        <taxon>Ecdysozoa</taxon>
        <taxon>Nematoda</taxon>
        <taxon>Chromadorea</taxon>
        <taxon>Rhabditida</taxon>
        <taxon>Spirurina</taxon>
        <taxon>Spiruromorpha</taxon>
        <taxon>Filarioidea</taxon>
        <taxon>Onchocercidae</taxon>
        <taxon>Brugia</taxon>
    </lineage>
</organism>
<reference evidence="1 2" key="2">
    <citation type="submission" date="2018-11" db="EMBL/GenBank/DDBJ databases">
        <authorList>
            <consortium name="Pathogen Informatics"/>
        </authorList>
    </citation>
    <scope>NUCLEOTIDE SEQUENCE [LARGE SCALE GENOMIC DNA]</scope>
</reference>
<gene>
    <name evidence="1" type="ORF">BTMF_LOCUS11209</name>
</gene>
<dbReference type="STRING" id="42155.A0A0R3QZM3"/>
<evidence type="ECO:0000313" key="3">
    <source>
        <dbReference type="WBParaSite" id="BTMF_0001319701-mRNA-1"/>
    </source>
</evidence>
<evidence type="ECO:0000313" key="2">
    <source>
        <dbReference type="Proteomes" id="UP000280834"/>
    </source>
</evidence>
<dbReference type="Proteomes" id="UP000280834">
    <property type="component" value="Unassembled WGS sequence"/>
</dbReference>
<protein>
    <submittedName>
        <fullName evidence="3">Thyroglobulin type-1 domain-containing protein</fullName>
    </submittedName>
</protein>
<sequence length="267" mass="31198">MDVYENAKSFRKVRTKQQLPIGIIRKQSNYQKEHLSQLFDSRMINDLNINYLENVKRQRQERNVKNNLFKNNDIIITNKIHEINDEILSSTNTRFISNTTNSKNNTITTTNNIRTATKTAALTSSSDFANVLAYMNDTLINDIKTIINVNDATATVLRSKRMAETMRYEAIEAHCKCIGKSDMECIRFESMPPSDDSKCICTYDNEMNIAWPCFNISFYCFRIWYQEDCIICFEDGFCEPKQNYLFQSSNWPCLCRNRTIDSVSFKF</sequence>
<accession>A0A0R3QZM3</accession>